<name>A0AAW1QI27_9CHLO</name>
<gene>
    <name evidence="2" type="ORF">WJX74_003057</name>
</gene>
<reference evidence="2 3" key="1">
    <citation type="journal article" date="2024" name="Nat. Commun.">
        <title>Phylogenomics reveals the evolutionary origins of lichenization in chlorophyte algae.</title>
        <authorList>
            <person name="Puginier C."/>
            <person name="Libourel C."/>
            <person name="Otte J."/>
            <person name="Skaloud P."/>
            <person name="Haon M."/>
            <person name="Grisel S."/>
            <person name="Petersen M."/>
            <person name="Berrin J.G."/>
            <person name="Delaux P.M."/>
            <person name="Dal Grande F."/>
            <person name="Keller J."/>
        </authorList>
    </citation>
    <scope>NUCLEOTIDE SEQUENCE [LARGE SCALE GENOMIC DNA]</scope>
    <source>
        <strain evidence="2 3">SAG 2145</strain>
    </source>
</reference>
<keyword evidence="3" id="KW-1185">Reference proteome</keyword>
<dbReference type="AlphaFoldDB" id="A0AAW1QI27"/>
<dbReference type="EMBL" id="JALJOS010000042">
    <property type="protein sequence ID" value="KAK9820896.1"/>
    <property type="molecule type" value="Genomic_DNA"/>
</dbReference>
<feature type="region of interest" description="Disordered" evidence="1">
    <location>
        <begin position="13"/>
        <end position="108"/>
    </location>
</feature>
<evidence type="ECO:0000313" key="2">
    <source>
        <dbReference type="EMBL" id="KAK9820896.1"/>
    </source>
</evidence>
<organism evidence="2 3">
    <name type="scientific">Apatococcus lobatus</name>
    <dbReference type="NCBI Taxonomy" id="904363"/>
    <lineage>
        <taxon>Eukaryota</taxon>
        <taxon>Viridiplantae</taxon>
        <taxon>Chlorophyta</taxon>
        <taxon>core chlorophytes</taxon>
        <taxon>Trebouxiophyceae</taxon>
        <taxon>Chlorellales</taxon>
        <taxon>Chlorellaceae</taxon>
        <taxon>Apatococcus</taxon>
    </lineage>
</organism>
<evidence type="ECO:0000256" key="1">
    <source>
        <dbReference type="SAM" id="MobiDB-lite"/>
    </source>
</evidence>
<sequence length="228" mass="24401">MADEDALLAMKLHAELNPNTRRVSRRAADNPNKRQALQALSRKVQGTVSTASEDQTQNNSGLESSQGAKDRQRRNASGLCSSKPQQSEAGSDPPKQTGATSGRTLQLRPVDEQAGISKQGAFAAEAQAAAADAQRKARSQDSSQDMVKLFCQGIPWGVSLARSACLDQDALLLALRSSWPGLADHKSVQALVIDHRGGTLAFRLAGQNDKQDGWSKAAQQASRVYIQP</sequence>
<dbReference type="Proteomes" id="UP001438707">
    <property type="component" value="Unassembled WGS sequence"/>
</dbReference>
<feature type="compositionally biased region" description="Polar residues" evidence="1">
    <location>
        <begin position="44"/>
        <end position="67"/>
    </location>
</feature>
<feature type="compositionally biased region" description="Polar residues" evidence="1">
    <location>
        <begin position="78"/>
        <end position="89"/>
    </location>
</feature>
<accession>A0AAW1QI27</accession>
<evidence type="ECO:0000313" key="3">
    <source>
        <dbReference type="Proteomes" id="UP001438707"/>
    </source>
</evidence>
<protein>
    <submittedName>
        <fullName evidence="2">Uncharacterized protein</fullName>
    </submittedName>
</protein>
<proteinExistence type="predicted"/>
<comment type="caution">
    <text evidence="2">The sequence shown here is derived from an EMBL/GenBank/DDBJ whole genome shotgun (WGS) entry which is preliminary data.</text>
</comment>